<dbReference type="PROSITE" id="PS01161">
    <property type="entry name" value="GLC_GALNAC_ISOMERASE"/>
    <property type="match status" value="1"/>
</dbReference>
<dbReference type="CDD" id="cd01399">
    <property type="entry name" value="GlcN6P_deaminase"/>
    <property type="match status" value="1"/>
</dbReference>
<comment type="pathway">
    <text evidence="2">Amino-sugar metabolism; N-acetylneuraminate degradation; D-fructose 6-phosphate from N-acetylneuraminate: step 5/5.</text>
</comment>
<gene>
    <name evidence="2" type="primary">nagB</name>
    <name evidence="4" type="ORF">J3U76_02750</name>
</gene>
<feature type="active site" description="For ring-opening step" evidence="2">
    <location>
        <position position="148"/>
    </location>
</feature>
<dbReference type="Proteomes" id="UP000664882">
    <property type="component" value="Unassembled WGS sequence"/>
</dbReference>
<comment type="catalytic activity">
    <reaction evidence="2">
        <text>alpha-D-glucosamine 6-phosphate + H2O = beta-D-fructose 6-phosphate + NH4(+)</text>
        <dbReference type="Rhea" id="RHEA:12172"/>
        <dbReference type="ChEBI" id="CHEBI:15377"/>
        <dbReference type="ChEBI" id="CHEBI:28938"/>
        <dbReference type="ChEBI" id="CHEBI:57634"/>
        <dbReference type="ChEBI" id="CHEBI:75989"/>
        <dbReference type="EC" id="3.5.99.6"/>
    </reaction>
</comment>
<dbReference type="Gene3D" id="3.40.50.1360">
    <property type="match status" value="1"/>
</dbReference>
<comment type="caution">
    <text evidence="2">Lacks conserved residue(s) required for the propagation of feature annotation.</text>
</comment>
<feature type="active site" description="For ring-opening step" evidence="2">
    <location>
        <position position="141"/>
    </location>
</feature>
<dbReference type="SUPFAM" id="SSF100950">
    <property type="entry name" value="NagB/RpiA/CoA transferase-like"/>
    <property type="match status" value="1"/>
</dbReference>
<dbReference type="Pfam" id="PF01182">
    <property type="entry name" value="Glucosamine_iso"/>
    <property type="match status" value="1"/>
</dbReference>
<dbReference type="InterPro" id="IPR037171">
    <property type="entry name" value="NagB/RpiA_transferase-like"/>
</dbReference>
<name>A0ABS3NE56_9GAMM</name>
<evidence type="ECO:0000313" key="4">
    <source>
        <dbReference type="EMBL" id="MBO1518566.1"/>
    </source>
</evidence>
<evidence type="ECO:0000256" key="2">
    <source>
        <dbReference type="HAMAP-Rule" id="MF_01241"/>
    </source>
</evidence>
<dbReference type="GO" id="GO:0004342">
    <property type="term" value="F:glucosamine-6-phosphate deaminase activity"/>
    <property type="evidence" value="ECO:0007669"/>
    <property type="project" value="UniProtKB-EC"/>
</dbReference>
<accession>A0ABS3NE56</accession>
<evidence type="ECO:0000256" key="1">
    <source>
        <dbReference type="ARBA" id="ARBA00022801"/>
    </source>
</evidence>
<keyword evidence="1 2" id="KW-0378">Hydrolase</keyword>
<keyword evidence="5" id="KW-1185">Reference proteome</keyword>
<dbReference type="EC" id="3.5.99.6" evidence="2"/>
<dbReference type="PANTHER" id="PTHR11280">
    <property type="entry name" value="GLUCOSAMINE-6-PHOSPHATE ISOMERASE"/>
    <property type="match status" value="1"/>
</dbReference>
<dbReference type="InterPro" id="IPR006148">
    <property type="entry name" value="Glc/Gal-6P_isomerase"/>
</dbReference>
<comment type="similarity">
    <text evidence="2">Belongs to the glucosamine/galactosamine-6-phosphate isomerase family. NagB subfamily.</text>
</comment>
<feature type="active site" description="Proton acceptor; for enolization step" evidence="2">
    <location>
        <position position="72"/>
    </location>
</feature>
<evidence type="ECO:0000313" key="5">
    <source>
        <dbReference type="Proteomes" id="UP000664882"/>
    </source>
</evidence>
<feature type="active site" description="Proton acceptor; for ring-opening step" evidence="2">
    <location>
        <position position="143"/>
    </location>
</feature>
<reference evidence="4 5" key="1">
    <citation type="submission" date="2021-03" db="EMBL/GenBank/DDBJ databases">
        <title>Oceanisphaera sp. nov., isolated from the intestine.</title>
        <authorList>
            <person name="Zhao L.-H."/>
            <person name="Shi L.-F."/>
        </authorList>
    </citation>
    <scope>NUCLEOTIDE SEQUENCE [LARGE SCALE GENOMIC DNA]</scope>
    <source>
        <strain evidence="4 5">DM8</strain>
    </source>
</reference>
<feature type="domain" description="Glucosamine/galactosamine-6-phosphate isomerase" evidence="3">
    <location>
        <begin position="8"/>
        <end position="233"/>
    </location>
</feature>
<dbReference type="InterPro" id="IPR018321">
    <property type="entry name" value="Glucosamine6P_isomerase_CS"/>
</dbReference>
<dbReference type="HAMAP" id="MF_01241">
    <property type="entry name" value="GlcN6P_deamin"/>
    <property type="match status" value="1"/>
</dbReference>
<organism evidence="4 5">
    <name type="scientific">Oceanisphaera pacifica</name>
    <dbReference type="NCBI Taxonomy" id="2818389"/>
    <lineage>
        <taxon>Bacteria</taxon>
        <taxon>Pseudomonadati</taxon>
        <taxon>Pseudomonadota</taxon>
        <taxon>Gammaproteobacteria</taxon>
        <taxon>Aeromonadales</taxon>
        <taxon>Aeromonadaceae</taxon>
        <taxon>Oceanisphaera</taxon>
    </lineage>
</organism>
<dbReference type="NCBIfam" id="TIGR00502">
    <property type="entry name" value="nagB"/>
    <property type="match status" value="1"/>
</dbReference>
<proteinExistence type="inferred from homology"/>
<comment type="subunit">
    <text evidence="2">Homohexamer.</text>
</comment>
<protein>
    <recommendedName>
        <fullName evidence="2">Glucosamine-6-phosphate deaminase</fullName>
        <ecNumber evidence="2">3.5.99.6</ecNumber>
    </recommendedName>
    <alternativeName>
        <fullName evidence="2">GlcN6P deaminase</fullName>
        <shortName evidence="2">GNPDA</shortName>
    </alternativeName>
    <alternativeName>
        <fullName evidence="2">Glucosamine-6-phosphate isomerase</fullName>
    </alternativeName>
</protein>
<comment type="caution">
    <text evidence="4">The sequence shown here is derived from an EMBL/GenBank/DDBJ whole genome shotgun (WGS) entry which is preliminary data.</text>
</comment>
<dbReference type="PANTHER" id="PTHR11280:SF5">
    <property type="entry name" value="GLUCOSAMINE-6-PHOSPHATE ISOMERASE"/>
    <property type="match status" value="1"/>
</dbReference>
<evidence type="ECO:0000259" key="3">
    <source>
        <dbReference type="Pfam" id="PF01182"/>
    </source>
</evidence>
<dbReference type="InterPro" id="IPR004547">
    <property type="entry name" value="Glucosamine6P_isomerase"/>
</dbReference>
<comment type="function">
    <text evidence="2">Catalyzes the reversible isomerization-deamination of glucosamine 6-phosphate (GlcN6P) to form fructose 6-phosphate (Fru6P) and ammonium ion.</text>
</comment>
<dbReference type="EMBL" id="JAGDFX010000003">
    <property type="protein sequence ID" value="MBO1518566.1"/>
    <property type="molecule type" value="Genomic_DNA"/>
</dbReference>
<sequence length="260" mass="29069">MRLIPLTNADQVCHWAARYIAERINNFAPTAERPFILGLPTGSTPLGTYQELIRLYQAGEISFRHVVTFNMDEYIGLSATHPHSYHYFMHEHFFQHIDILPEQIYIPNGNAEDMAAECEQYEAAIRHFGGVHLFMGGVGSNGHIAFNEPMTPFDSRTQVTSLTDITRQDNSRFFDNDLSLVPNEAITVGLGTLLDAEEVMLLVTGEHKAHALQAAVEGEVNPVWPISCLQLHKRSMIVCDQSATARLQASPNIQDIHALS</sequence>
<keyword evidence="2" id="KW-0119">Carbohydrate metabolism</keyword>
<dbReference type="RefSeq" id="WP_208004160.1">
    <property type="nucleotide sequence ID" value="NZ_JAGDFX010000003.1"/>
</dbReference>